<dbReference type="SUPFAM" id="SSF57903">
    <property type="entry name" value="FYVE/PHD zinc finger"/>
    <property type="match status" value="1"/>
</dbReference>
<evidence type="ECO:0000256" key="8">
    <source>
        <dbReference type="ARBA" id="ARBA00023098"/>
    </source>
</evidence>
<keyword evidence="6" id="KW-0378">Hydrolase</keyword>
<dbReference type="Gene3D" id="3.30.40.10">
    <property type="entry name" value="Zinc/RING finger domain, C3HC4 (zinc finger)"/>
    <property type="match status" value="1"/>
</dbReference>
<evidence type="ECO:0000256" key="9">
    <source>
        <dbReference type="ARBA" id="ARBA00023136"/>
    </source>
</evidence>
<evidence type="ECO:0000256" key="7">
    <source>
        <dbReference type="ARBA" id="ARBA00022833"/>
    </source>
</evidence>
<evidence type="ECO:0000256" key="11">
    <source>
        <dbReference type="PROSITE-ProRule" id="PRU00091"/>
    </source>
</evidence>
<evidence type="ECO:0000256" key="10">
    <source>
        <dbReference type="ARBA" id="ARBA00032571"/>
    </source>
</evidence>
<comment type="subcellular location">
    <subcellularLocation>
        <location evidence="1">Membrane</location>
    </subcellularLocation>
</comment>
<evidence type="ECO:0000256" key="5">
    <source>
        <dbReference type="ARBA" id="ARBA00022771"/>
    </source>
</evidence>
<dbReference type="InterPro" id="IPR010569">
    <property type="entry name" value="Myotubularin-like_Pase_dom"/>
</dbReference>
<dbReference type="InterPro" id="IPR000306">
    <property type="entry name" value="Znf_FYVE"/>
</dbReference>
<dbReference type="PANTHER" id="PTHR10807">
    <property type="entry name" value="MYOTUBULARIN-RELATED"/>
    <property type="match status" value="1"/>
</dbReference>
<reference evidence="16" key="1">
    <citation type="submission" date="2025-08" db="UniProtKB">
        <authorList>
            <consortium name="RefSeq"/>
        </authorList>
    </citation>
    <scope>IDENTIFICATION</scope>
</reference>
<dbReference type="SUPFAM" id="SSF52799">
    <property type="entry name" value="(Phosphotyrosine protein) phosphatases II"/>
    <property type="match status" value="1"/>
</dbReference>
<dbReference type="InterPro" id="IPR017455">
    <property type="entry name" value="Znf_FYVE-rel"/>
</dbReference>
<sequence length="977" mass="112511">MTSDSIEHELSNLSCNNYLESSVQKDLAYTDFLGNGYTNTLNGSIKKDCHIPFPLLTAEVVKEYSLSKENYVVLTNYRLFVCYNQCFSNVPVYCVDYVEMRELLALYVNCKDGKIIRVAFDTQEDCSQWWRHITSSEFAQTNPEDLFAYQHYLKLPCKPPYDSAADLEAGLFVDDVRRMGFNTKSIWRISEINSKFEVCKTYPKFHIVPKWISDDDLKTVAQFRALRRFPSVVWRSKKSGAIIARSSQPELGWFGWRCEKDEQLLSAISQAASLDRNNKTFNMTVSVTDMSTTSKQPFLLVDARSYASAVANRAKGGGCECQEYYPNCDIQFMNLPNIHVIRKSFQSVRTLCYLGKEQLNWYSSLENTRWLQYLSALLRATLTIVESIDVRAQSVLVHCSDGWDRTTQIVSLSELLLDPYYRTIKGFHVLIEREWLEFGHKFADRCGHSQERDINEKSPVFLQWLDAVYQLIRQFPSAFEFNEFFLLKLVQHVYSCLYGTFLCNSTHDRHNNKVKSKTLSLWDMLLSCRKDFINYIYTKETKVLYPSYHVKDLRLWESVFTTTSHQYSKTSIPQKDLVDLSQLELNDSGNFTANGESCKEPNGFITSYSSAQQLNNSSNNETFITQNGHSMNVNYCKKSKSFANNDANLLSIADLNESNDWRIIENIDEIKESANEPLDNYINRDKFLYRDSEDDLDNSENENIDTPKMTDSVRTITNENERRKSLDESFKPLQLDSNLTNLSRHGSGVIRRAHSSPESPPLSSMLSRTKSFPDVMSSSMGASDGKVNSNQKNPFQKDLSKFLDTDGLTVFYCFYDQQLMEIAKNHTQEINRIFKKLEQERQARIYLQHQNFQNGSPNSAYNLPHILNDDQLSLPDSVNGTRSSLSSVSNEEGWEQVQYDDVQPVRWIPDHLSSFCSSCGCRFSVLYRRHHCRKCGGIFCDGCSKYQISIPEESLFNPVRVCARCYIHSSVVQSTVI</sequence>
<dbReference type="Pfam" id="PF06602">
    <property type="entry name" value="Myotub-related"/>
    <property type="match status" value="1"/>
</dbReference>
<keyword evidence="5 11" id="KW-0863">Zinc-finger</keyword>
<dbReference type="CDD" id="cd14533">
    <property type="entry name" value="PTP-MTMR3-like"/>
    <property type="match status" value="1"/>
</dbReference>
<dbReference type="InterPro" id="IPR013083">
    <property type="entry name" value="Znf_RING/FYVE/PHD"/>
</dbReference>
<evidence type="ECO:0000256" key="2">
    <source>
        <dbReference type="ARBA" id="ARBA00007471"/>
    </source>
</evidence>
<dbReference type="RefSeq" id="XP_065663389.1">
    <property type="nucleotide sequence ID" value="XM_065807317.1"/>
</dbReference>
<dbReference type="InterPro" id="IPR029021">
    <property type="entry name" value="Prot-tyrosine_phosphatase-like"/>
</dbReference>
<evidence type="ECO:0000259" key="13">
    <source>
        <dbReference type="PROSITE" id="PS50178"/>
    </source>
</evidence>
<evidence type="ECO:0000259" key="14">
    <source>
        <dbReference type="PROSITE" id="PS51339"/>
    </source>
</evidence>
<keyword evidence="7" id="KW-0862">Zinc</keyword>
<dbReference type="GeneID" id="101236024"/>
<dbReference type="PROSITE" id="PS51339">
    <property type="entry name" value="PPASE_MYOTUBULARIN"/>
    <property type="match status" value="1"/>
</dbReference>
<feature type="region of interest" description="Disordered" evidence="12">
    <location>
        <begin position="748"/>
        <end position="768"/>
    </location>
</feature>
<evidence type="ECO:0000256" key="1">
    <source>
        <dbReference type="ARBA" id="ARBA00004370"/>
    </source>
</evidence>
<dbReference type="InterPro" id="IPR030564">
    <property type="entry name" value="Myotubularin"/>
</dbReference>
<evidence type="ECO:0000256" key="4">
    <source>
        <dbReference type="ARBA" id="ARBA00022723"/>
    </source>
</evidence>
<feature type="domain" description="FYVE-type" evidence="13">
    <location>
        <begin position="910"/>
        <end position="970"/>
    </location>
</feature>
<proteinExistence type="inferred from homology"/>
<organism evidence="15 16">
    <name type="scientific">Hydra vulgaris</name>
    <name type="common">Hydra</name>
    <name type="synonym">Hydra attenuata</name>
    <dbReference type="NCBI Taxonomy" id="6087"/>
    <lineage>
        <taxon>Eukaryota</taxon>
        <taxon>Metazoa</taxon>
        <taxon>Cnidaria</taxon>
        <taxon>Hydrozoa</taxon>
        <taxon>Hydroidolina</taxon>
        <taxon>Anthoathecata</taxon>
        <taxon>Aplanulata</taxon>
        <taxon>Hydridae</taxon>
        <taxon>Hydra</taxon>
    </lineage>
</organism>
<dbReference type="InterPro" id="IPR011011">
    <property type="entry name" value="Znf_FYVE_PHD"/>
</dbReference>
<dbReference type="Proteomes" id="UP001652625">
    <property type="component" value="Chromosome 10"/>
</dbReference>
<evidence type="ECO:0000256" key="3">
    <source>
        <dbReference type="ARBA" id="ARBA00012903"/>
    </source>
</evidence>
<dbReference type="SMART" id="SM00064">
    <property type="entry name" value="FYVE"/>
    <property type="match status" value="1"/>
</dbReference>
<dbReference type="PANTHER" id="PTHR10807:SF75">
    <property type="entry name" value="PHOSPHATIDYLINOSITOL-3-PHOSPHATE PHOSPHATASE"/>
    <property type="match status" value="1"/>
</dbReference>
<dbReference type="EC" id="3.1.3.95" evidence="3"/>
<comment type="similarity">
    <text evidence="2">Belongs to the protein-tyrosine phosphatase family. Non-receptor class myotubularin subfamily.</text>
</comment>
<feature type="domain" description="Myotubularin phosphatase" evidence="14">
    <location>
        <begin position="166"/>
        <end position="560"/>
    </location>
</feature>
<evidence type="ECO:0000313" key="16">
    <source>
        <dbReference type="RefSeq" id="XP_065663389.1"/>
    </source>
</evidence>
<dbReference type="SUPFAM" id="SSF50729">
    <property type="entry name" value="PH domain-like"/>
    <property type="match status" value="1"/>
</dbReference>
<keyword evidence="4" id="KW-0479">Metal-binding</keyword>
<dbReference type="Pfam" id="PF01363">
    <property type="entry name" value="FYVE"/>
    <property type="match status" value="1"/>
</dbReference>
<keyword evidence="9" id="KW-0472">Membrane</keyword>
<keyword evidence="8" id="KW-0443">Lipid metabolism</keyword>
<dbReference type="InterPro" id="IPR003595">
    <property type="entry name" value="Tyr_Pase_cat"/>
</dbReference>
<evidence type="ECO:0000256" key="12">
    <source>
        <dbReference type="SAM" id="MobiDB-lite"/>
    </source>
</evidence>
<name>A0ABM4CNK0_HYDVU</name>
<keyword evidence="15" id="KW-1185">Reference proteome</keyword>
<evidence type="ECO:0000256" key="6">
    <source>
        <dbReference type="ARBA" id="ARBA00022801"/>
    </source>
</evidence>
<dbReference type="PROSITE" id="PS50178">
    <property type="entry name" value="ZF_FYVE"/>
    <property type="match status" value="1"/>
</dbReference>
<dbReference type="InterPro" id="IPR016130">
    <property type="entry name" value="Tyr_Pase_AS"/>
</dbReference>
<dbReference type="SMART" id="SM00404">
    <property type="entry name" value="PTPc_motif"/>
    <property type="match status" value="1"/>
</dbReference>
<dbReference type="PROSITE" id="PS00383">
    <property type="entry name" value="TYR_PHOSPHATASE_1"/>
    <property type="match status" value="1"/>
</dbReference>
<gene>
    <name evidence="16" type="primary">LOC101236024</name>
</gene>
<evidence type="ECO:0000313" key="15">
    <source>
        <dbReference type="Proteomes" id="UP001652625"/>
    </source>
</evidence>
<protein>
    <recommendedName>
        <fullName evidence="3">phosphatidylinositol-3,5-bisphosphate 3-phosphatase</fullName>
        <ecNumber evidence="3">3.1.3.95</ecNumber>
    </recommendedName>
    <alternativeName>
        <fullName evidence="10">Phosphatidylinositol-3,5-bisphosphate 3-phosphatase</fullName>
    </alternativeName>
</protein>
<accession>A0ABM4CNK0</accession>